<protein>
    <submittedName>
        <fullName evidence="3">Cobyrinic acid a,c-diamide synthase</fullName>
    </submittedName>
</protein>
<dbReference type="PANTHER" id="PTHR43384:SF4">
    <property type="entry name" value="CELLULOSE BIOSYNTHESIS PROTEIN BCSQ-RELATED"/>
    <property type="match status" value="1"/>
</dbReference>
<accession>A0A265NE70</accession>
<evidence type="ECO:0000256" key="1">
    <source>
        <dbReference type="ARBA" id="ARBA00022741"/>
    </source>
</evidence>
<dbReference type="PIRSF" id="PIRSF003092">
    <property type="entry name" value="MinD"/>
    <property type="match status" value="1"/>
</dbReference>
<reference evidence="3 4" key="1">
    <citation type="submission" date="2017-08" db="EMBL/GenBank/DDBJ databases">
        <title>Virgibacillus indicus sp. nov. and Virgibacillus profoundi sp. nov, two moderately halophilic bacteria isolated from marine sediment by using the Microfluidic Streak Plate.</title>
        <authorList>
            <person name="Xu B."/>
            <person name="Hu B."/>
            <person name="Wang J."/>
            <person name="Zhu Y."/>
            <person name="Huang L."/>
            <person name="Du W."/>
            <person name="Huang Y."/>
        </authorList>
    </citation>
    <scope>NUCLEOTIDE SEQUENCE [LARGE SCALE GENOMIC DNA]</scope>
    <source>
        <strain evidence="3 4">IO3-P2-C2</strain>
    </source>
</reference>
<dbReference type="Gene3D" id="3.40.50.300">
    <property type="entry name" value="P-loop containing nucleotide triphosphate hydrolases"/>
    <property type="match status" value="1"/>
</dbReference>
<dbReference type="GO" id="GO:0005524">
    <property type="term" value="F:ATP binding"/>
    <property type="evidence" value="ECO:0007669"/>
    <property type="project" value="UniProtKB-KW"/>
</dbReference>
<comment type="caution">
    <text evidence="3">The sequence shown here is derived from an EMBL/GenBank/DDBJ whole genome shotgun (WGS) entry which is preliminary data.</text>
</comment>
<dbReference type="OrthoDB" id="9816297at2"/>
<dbReference type="InterPro" id="IPR027417">
    <property type="entry name" value="P-loop_NTPase"/>
</dbReference>
<dbReference type="InterPro" id="IPR050625">
    <property type="entry name" value="ParA/MinD_ATPase"/>
</dbReference>
<dbReference type="EMBL" id="NPMS01000001">
    <property type="protein sequence ID" value="OZU90303.1"/>
    <property type="molecule type" value="Genomic_DNA"/>
</dbReference>
<keyword evidence="1" id="KW-0547">Nucleotide-binding</keyword>
<evidence type="ECO:0000313" key="4">
    <source>
        <dbReference type="Proteomes" id="UP000216498"/>
    </source>
</evidence>
<name>A0A265NE70_9BACI</name>
<dbReference type="GO" id="GO:0005829">
    <property type="term" value="C:cytosol"/>
    <property type="evidence" value="ECO:0007669"/>
    <property type="project" value="TreeGrafter"/>
</dbReference>
<dbReference type="AlphaFoldDB" id="A0A265NE70"/>
<keyword evidence="2" id="KW-0067">ATP-binding</keyword>
<proteinExistence type="predicted"/>
<evidence type="ECO:0000313" key="3">
    <source>
        <dbReference type="EMBL" id="OZU90303.1"/>
    </source>
</evidence>
<dbReference type="Proteomes" id="UP000216498">
    <property type="component" value="Unassembled WGS sequence"/>
</dbReference>
<dbReference type="CDD" id="cd02038">
    <property type="entry name" value="FlhG-like"/>
    <property type="match status" value="1"/>
</dbReference>
<dbReference type="GO" id="GO:0009898">
    <property type="term" value="C:cytoplasmic side of plasma membrane"/>
    <property type="evidence" value="ECO:0007669"/>
    <property type="project" value="TreeGrafter"/>
</dbReference>
<organism evidence="3 4">
    <name type="scientific">Virgibacillus indicus</name>
    <dbReference type="NCBI Taxonomy" id="2024554"/>
    <lineage>
        <taxon>Bacteria</taxon>
        <taxon>Bacillati</taxon>
        <taxon>Bacillota</taxon>
        <taxon>Bacilli</taxon>
        <taxon>Bacillales</taxon>
        <taxon>Bacillaceae</taxon>
        <taxon>Virgibacillus</taxon>
    </lineage>
</organism>
<dbReference type="InterPro" id="IPR025501">
    <property type="entry name" value="MinD_FleN"/>
</dbReference>
<sequence length="289" mass="32384">MMSDQAASLRRKLQISKNPREAKTLSFISGKGGVGKSNIALNFSLELIKNDQKVLLFDLDVGMGNIDILLGLNSDKTIIDMFNEQLSIHDIIETGPRNLAYIAGGSGLSEFFNLNADKKDYFIRQYMELVQMYDYIIFDMGAGATKDSIFFILASDECIVITTPEPTSITDAYGMIKHVAANQPDMPIFAIMNRCGTQKEGEKSLERFKTVIAQFLHIEIQMMGILPEDKMVTNAVRKQIPFILLNERSAAGKAVQQLTENYLSKSREMNNIGNASFIQKLKQFITKEV</sequence>
<dbReference type="PANTHER" id="PTHR43384">
    <property type="entry name" value="SEPTUM SITE-DETERMINING PROTEIN MIND HOMOLOG, CHLOROPLASTIC-RELATED"/>
    <property type="match status" value="1"/>
</dbReference>
<dbReference type="GO" id="GO:0051782">
    <property type="term" value="P:negative regulation of cell division"/>
    <property type="evidence" value="ECO:0007669"/>
    <property type="project" value="TreeGrafter"/>
</dbReference>
<gene>
    <name evidence="3" type="ORF">CIL03_03920</name>
</gene>
<dbReference type="InterPro" id="IPR033875">
    <property type="entry name" value="FlhG"/>
</dbReference>
<dbReference type="InterPro" id="IPR033756">
    <property type="entry name" value="YlxH/NBP35"/>
</dbReference>
<dbReference type="GO" id="GO:0016887">
    <property type="term" value="F:ATP hydrolysis activity"/>
    <property type="evidence" value="ECO:0007669"/>
    <property type="project" value="TreeGrafter"/>
</dbReference>
<evidence type="ECO:0000256" key="2">
    <source>
        <dbReference type="ARBA" id="ARBA00022840"/>
    </source>
</evidence>
<dbReference type="Pfam" id="PF10609">
    <property type="entry name" value="ParA"/>
    <property type="match status" value="1"/>
</dbReference>
<dbReference type="SUPFAM" id="SSF52540">
    <property type="entry name" value="P-loop containing nucleoside triphosphate hydrolases"/>
    <property type="match status" value="1"/>
</dbReference>
<keyword evidence="4" id="KW-1185">Reference proteome</keyword>